<evidence type="ECO:0000313" key="1">
    <source>
        <dbReference type="EMBL" id="MEB5477267.1"/>
    </source>
</evidence>
<dbReference type="RefSeq" id="WP_325775776.1">
    <property type="nucleotide sequence ID" value="NZ_VTDN01000007.1"/>
</dbReference>
<proteinExistence type="predicted"/>
<protein>
    <submittedName>
        <fullName evidence="1">Uncharacterized protein</fullName>
    </submittedName>
</protein>
<comment type="caution">
    <text evidence="1">The sequence shown here is derived from an EMBL/GenBank/DDBJ whole genome shotgun (WGS) entry which is preliminary data.</text>
</comment>
<organism evidence="1 2">
    <name type="scientific">Acinetobacter pollinis</name>
    <dbReference type="NCBI Taxonomy" id="2605270"/>
    <lineage>
        <taxon>Bacteria</taxon>
        <taxon>Pseudomonadati</taxon>
        <taxon>Pseudomonadota</taxon>
        <taxon>Gammaproteobacteria</taxon>
        <taxon>Moraxellales</taxon>
        <taxon>Moraxellaceae</taxon>
        <taxon>Acinetobacter</taxon>
    </lineage>
</organism>
<dbReference type="Proteomes" id="UP001339883">
    <property type="component" value="Unassembled WGS sequence"/>
</dbReference>
<gene>
    <name evidence="1" type="ORF">I2F25_09460</name>
</gene>
<sequence>MKEQCKQSVATALGKDRLNQQEAQKIEQRIYDAMKSIAHEDIDKWRNLSENERITEAGKRVAIDIKADLARKKQILANDILTQNKNIALLDHDRLSSMDVVDRLVAPHGDMSGVQSLDTKARATASIYKGELVDYYTNAKGALGVFTDKKLNEDIVKERFGEDSGNPLAKKISDKMGDVFEKMRQRFNRSGGNIGKLENWGIPQTHDAGKMTQVGKEAWVNQTMDLIDRNKYVKEDGQLYSNEELKDLLNNAFDTIISDGANKIEVGKTATGGGTSKVTNKNAESRVLHFKNADAWLDYQGNFGGMPLVDIIDAHIAGLSKGIALVENLGSNPKNAMRILMDAAKKKDFEKGLESEAIETKRKRAETMFNELVGGNTPQSEVLANIGLGYRSLNVASMLGGTTISSIADQATIAKTAWVHGLAYRKAFGELLTQINPTNKQDRELAHSLGLATEEMLGSVARWADDGLTSTHGKAEKFARVSSGLANQVMRISGLNALTAASKVGFSKLLMEKYGRLSRTKAWNDLDANDRELLQNTGLSERAWQVFQLAEPVKDRKGNQLMSAQSIYQISDEALKKFGDPTRVREEVATQLQAHLLDEQGMAVIEGGLRERTWMSAGQQKGTVMGEIIKGLLQFKTFSAAFLMRHGSRTMSQSTLQGKAIYGASLGAMMTILGGLVVQLKDLSNGNNPQEMWDSNDPKAALKFLSKSVIAGGGMPVLGDILAAGTDPTGRDTSSFLVGPLGSDFVTALGATVGNTNQWYEGKDTNAANEVFKAVKNKIPGQNLWYTKLVTNRLLFDNFQDMIAPGYREKVQRKAERQQHRTRWWGDDLDVSAPDFSEVVK</sequence>
<name>A0ABU6DTT6_9GAMM</name>
<accession>A0ABU6DTT6</accession>
<evidence type="ECO:0000313" key="2">
    <source>
        <dbReference type="Proteomes" id="UP001339883"/>
    </source>
</evidence>
<reference evidence="1 2" key="1">
    <citation type="submission" date="2019-08" db="EMBL/GenBank/DDBJ databases">
        <title>Five species of Acinetobacter isolated from floral nectar and animal pollinators.</title>
        <authorList>
            <person name="Hendry T.A."/>
        </authorList>
    </citation>
    <scope>NUCLEOTIDE SEQUENCE [LARGE SCALE GENOMIC DNA]</scope>
    <source>
        <strain evidence="1 2">MD18.27</strain>
    </source>
</reference>
<keyword evidence="2" id="KW-1185">Reference proteome</keyword>
<dbReference type="EMBL" id="VTDN01000007">
    <property type="protein sequence ID" value="MEB5477267.1"/>
    <property type="molecule type" value="Genomic_DNA"/>
</dbReference>